<keyword evidence="7" id="KW-1015">Disulfide bond</keyword>
<evidence type="ECO:0000256" key="4">
    <source>
        <dbReference type="ARBA" id="ARBA00013179"/>
    </source>
</evidence>
<dbReference type="Proteomes" id="UP000279307">
    <property type="component" value="Chromosome 1"/>
</dbReference>
<reference evidence="11" key="1">
    <citation type="journal article" date="2018" name="Genome Res.">
        <title>The genomic architecture and molecular evolution of ant odorant receptors.</title>
        <authorList>
            <person name="McKenzie S.K."/>
            <person name="Kronauer D.J.C."/>
        </authorList>
    </citation>
    <scope>NUCLEOTIDE SEQUENCE [LARGE SCALE GENOMIC DNA]</scope>
    <source>
        <strain evidence="11">Clonal line C1</strain>
    </source>
</reference>
<dbReference type="InterPro" id="IPR029058">
    <property type="entry name" value="AB_hydrolase_fold"/>
</dbReference>
<comment type="catalytic activity">
    <reaction evidence="1">
        <text>a 1,2-diacyl-sn-glycero-3-phosphocholine + H2O = a 2-acyl-sn-glycero-3-phosphocholine + a fatty acid + H(+)</text>
        <dbReference type="Rhea" id="RHEA:18689"/>
        <dbReference type="ChEBI" id="CHEBI:15377"/>
        <dbReference type="ChEBI" id="CHEBI:15378"/>
        <dbReference type="ChEBI" id="CHEBI:28868"/>
        <dbReference type="ChEBI" id="CHEBI:57643"/>
        <dbReference type="ChEBI" id="CHEBI:57875"/>
        <dbReference type="EC" id="3.1.1.32"/>
    </reaction>
</comment>
<comment type="caution">
    <text evidence="11">The sequence shown here is derived from an EMBL/GenBank/DDBJ whole genome shotgun (WGS) entry which is preliminary data.</text>
</comment>
<dbReference type="InterPro" id="IPR000734">
    <property type="entry name" value="TAG_lipase"/>
</dbReference>
<evidence type="ECO:0000256" key="8">
    <source>
        <dbReference type="RuleBase" id="RU004262"/>
    </source>
</evidence>
<dbReference type="EC" id="3.1.1.32" evidence="4"/>
<protein>
    <recommendedName>
        <fullName evidence="4">phospholipase A1</fullName>
        <ecNumber evidence="4">3.1.1.32</ecNumber>
    </recommendedName>
</protein>
<evidence type="ECO:0000256" key="3">
    <source>
        <dbReference type="ARBA" id="ARBA00010701"/>
    </source>
</evidence>
<dbReference type="GO" id="GO:0017171">
    <property type="term" value="F:serine hydrolase activity"/>
    <property type="evidence" value="ECO:0007669"/>
    <property type="project" value="TreeGrafter"/>
</dbReference>
<evidence type="ECO:0000256" key="2">
    <source>
        <dbReference type="ARBA" id="ARBA00004613"/>
    </source>
</evidence>
<dbReference type="InterPro" id="IPR013818">
    <property type="entry name" value="Lipase"/>
</dbReference>
<dbReference type="GO" id="GO:0008970">
    <property type="term" value="F:phospholipase A1 activity"/>
    <property type="evidence" value="ECO:0007669"/>
    <property type="project" value="UniProtKB-EC"/>
</dbReference>
<keyword evidence="9" id="KW-0732">Signal</keyword>
<feature type="domain" description="Lipase" evidence="10">
    <location>
        <begin position="69"/>
        <end position="296"/>
    </location>
</feature>
<feature type="chain" id="PRO_5018280874" description="phospholipase A1" evidence="9">
    <location>
        <begin position="21"/>
        <end position="620"/>
    </location>
</feature>
<dbReference type="PANTHER" id="PTHR11610">
    <property type="entry name" value="LIPASE"/>
    <property type="match status" value="1"/>
</dbReference>
<accession>A0A3L8E384</accession>
<evidence type="ECO:0000259" key="10">
    <source>
        <dbReference type="Pfam" id="PF00151"/>
    </source>
</evidence>
<dbReference type="OrthoDB" id="199913at2759"/>
<comment type="subcellular location">
    <subcellularLocation>
        <location evidence="2">Secreted</location>
    </subcellularLocation>
</comment>
<organism evidence="11">
    <name type="scientific">Ooceraea biroi</name>
    <name type="common">Clonal raider ant</name>
    <name type="synonym">Cerapachys biroi</name>
    <dbReference type="NCBI Taxonomy" id="2015173"/>
    <lineage>
        <taxon>Eukaryota</taxon>
        <taxon>Metazoa</taxon>
        <taxon>Ecdysozoa</taxon>
        <taxon>Arthropoda</taxon>
        <taxon>Hexapoda</taxon>
        <taxon>Insecta</taxon>
        <taxon>Pterygota</taxon>
        <taxon>Neoptera</taxon>
        <taxon>Endopterygota</taxon>
        <taxon>Hymenoptera</taxon>
        <taxon>Apocrita</taxon>
        <taxon>Aculeata</taxon>
        <taxon>Formicoidea</taxon>
        <taxon>Formicidae</taxon>
        <taxon>Dorylinae</taxon>
        <taxon>Ooceraea</taxon>
    </lineage>
</organism>
<dbReference type="AlphaFoldDB" id="A0A3L8E384"/>
<evidence type="ECO:0000256" key="6">
    <source>
        <dbReference type="ARBA" id="ARBA00022801"/>
    </source>
</evidence>
<dbReference type="SUPFAM" id="SSF53474">
    <property type="entry name" value="alpha/beta-Hydrolases"/>
    <property type="match status" value="2"/>
</dbReference>
<reference evidence="11" key="2">
    <citation type="submission" date="2018-07" db="EMBL/GenBank/DDBJ databases">
        <authorList>
            <person name="Mckenzie S.K."/>
            <person name="Kronauer D.J.C."/>
        </authorList>
    </citation>
    <scope>NUCLEOTIDE SEQUENCE</scope>
    <source>
        <strain evidence="11">Clonal line C1</strain>
    </source>
</reference>
<dbReference type="Gene3D" id="3.40.50.1820">
    <property type="entry name" value="alpha/beta hydrolase"/>
    <property type="match status" value="2"/>
</dbReference>
<dbReference type="GO" id="GO:0016042">
    <property type="term" value="P:lipid catabolic process"/>
    <property type="evidence" value="ECO:0007669"/>
    <property type="project" value="TreeGrafter"/>
</dbReference>
<proteinExistence type="inferred from homology"/>
<feature type="signal peptide" evidence="9">
    <location>
        <begin position="1"/>
        <end position="20"/>
    </location>
</feature>
<dbReference type="PRINTS" id="PR00821">
    <property type="entry name" value="TAGLIPASE"/>
</dbReference>
<evidence type="ECO:0000256" key="9">
    <source>
        <dbReference type="SAM" id="SignalP"/>
    </source>
</evidence>
<sequence>MLTSAHFCLLLFLATRIIYGQASCSCKQPDSDHFADGVNLIYYNCTSVTLTTITYPITAPQDILNVLDPNKRTIFYIFGFLQTPTTNYIVNITTALCYEDTDNVVLLDWSKYSMDIFYGLTFETAEGVGSLFAQSLQLLKDNNFNTSTIYIIGHSLGAHIAGLAGKCTNFTIPRITGLDPANRLWYPTGCYLAPTDASWVDVIHTDMGVWGTPASMGTAEYYANTGHRLQPNCPTFSLLPEGIAEVVLCPHELSNVIYAESKYYPDKYVAVSCHSADSFLSGGCKNNTKTGVGYAASNDLYSQGKISCILRTLLLFKMLTSAHLYFLLFFATRIMYSQALCSCDQPDSDFANGVNFIYYKCNNETPATMTYPITAPQDILTVLDPNKRTIFFVFGFLQTPTDSNVEIMITALCHGNTDNVVLLDWSKYSQNRNYAFVFANAEKVGSLFARSLQLLKDGGLDTTKIYIIGHSLGAHISGLAGKCNNFTIPRITGLDPANPVFYPIGCYLKSKDASWVDIIHTDMGVWGTPTSMGTAAYYANTGTGLQPDCLQANLSVRELVFCSHQMSVVIYAESKYEPDKYVAVSCPSYLSFMLNLCNNNAKTGVGYAASNVTRTYYFTT</sequence>
<keyword evidence="5" id="KW-0964">Secreted</keyword>
<dbReference type="EMBL" id="QOIP01000001">
    <property type="protein sequence ID" value="RLU26913.1"/>
    <property type="molecule type" value="Genomic_DNA"/>
</dbReference>
<dbReference type="Pfam" id="PF00151">
    <property type="entry name" value="Lipase"/>
    <property type="match status" value="2"/>
</dbReference>
<keyword evidence="6" id="KW-0378">Hydrolase</keyword>
<evidence type="ECO:0000256" key="7">
    <source>
        <dbReference type="ARBA" id="ARBA00023157"/>
    </source>
</evidence>
<evidence type="ECO:0000313" key="11">
    <source>
        <dbReference type="EMBL" id="RLU26913.1"/>
    </source>
</evidence>
<evidence type="ECO:0000256" key="5">
    <source>
        <dbReference type="ARBA" id="ARBA00022525"/>
    </source>
</evidence>
<comment type="similarity">
    <text evidence="3 8">Belongs to the AB hydrolase superfamily. Lipase family.</text>
</comment>
<dbReference type="PANTHER" id="PTHR11610:SF37">
    <property type="entry name" value="GH01208P"/>
    <property type="match status" value="1"/>
</dbReference>
<feature type="domain" description="Lipase" evidence="10">
    <location>
        <begin position="354"/>
        <end position="612"/>
    </location>
</feature>
<name>A0A3L8E384_OOCBI</name>
<evidence type="ECO:0000256" key="1">
    <source>
        <dbReference type="ARBA" id="ARBA00000111"/>
    </source>
</evidence>
<dbReference type="GO" id="GO:0005615">
    <property type="term" value="C:extracellular space"/>
    <property type="evidence" value="ECO:0007669"/>
    <property type="project" value="TreeGrafter"/>
</dbReference>
<gene>
    <name evidence="11" type="ORF">DMN91_000712</name>
</gene>